<dbReference type="Proteomes" id="UP000582231">
    <property type="component" value="Unassembled WGS sequence"/>
</dbReference>
<comment type="caution">
    <text evidence="1">The sequence shown here is derived from an EMBL/GenBank/DDBJ whole genome shotgun (WGS) entry which is preliminary data.</text>
</comment>
<protein>
    <recommendedName>
        <fullName evidence="3">ATP-binding protein</fullName>
    </recommendedName>
</protein>
<evidence type="ECO:0000313" key="2">
    <source>
        <dbReference type="Proteomes" id="UP000582231"/>
    </source>
</evidence>
<dbReference type="Pfam" id="PF13671">
    <property type="entry name" value="AAA_33"/>
    <property type="match status" value="1"/>
</dbReference>
<organism evidence="1 2">
    <name type="scientific">Nocardioides kongjuensis</name>
    <dbReference type="NCBI Taxonomy" id="349522"/>
    <lineage>
        <taxon>Bacteria</taxon>
        <taxon>Bacillati</taxon>
        <taxon>Actinomycetota</taxon>
        <taxon>Actinomycetes</taxon>
        <taxon>Propionibacteriales</taxon>
        <taxon>Nocardioidaceae</taxon>
        <taxon>Nocardioides</taxon>
    </lineage>
</organism>
<dbReference type="EMBL" id="JACCBF010000001">
    <property type="protein sequence ID" value="NYD33872.1"/>
    <property type="molecule type" value="Genomic_DNA"/>
</dbReference>
<keyword evidence="2" id="KW-1185">Reference proteome</keyword>
<accession>A0A852S538</accession>
<dbReference type="SUPFAM" id="SSF52540">
    <property type="entry name" value="P-loop containing nucleoside triphosphate hydrolases"/>
    <property type="match status" value="1"/>
</dbReference>
<evidence type="ECO:0008006" key="3">
    <source>
        <dbReference type="Google" id="ProtNLM"/>
    </source>
</evidence>
<dbReference type="Gene3D" id="3.40.50.300">
    <property type="entry name" value="P-loop containing nucleotide triphosphate hydrolases"/>
    <property type="match status" value="1"/>
</dbReference>
<sequence>MGLTVVTGPPCAGKSTYVNDHRETGDVVIDVDAIAVALGAETDHVDWSTSTPHRILARELRAYLVRTLVAEIKRDGAPAYTVWLVDTAPKQWQRQEYRRAQATIVDLDPGRETCHERAKAAGRTVATHGEIERWYAEAANR</sequence>
<dbReference type="InterPro" id="IPR027417">
    <property type="entry name" value="P-loop_NTPase"/>
</dbReference>
<evidence type="ECO:0000313" key="1">
    <source>
        <dbReference type="EMBL" id="NYD33872.1"/>
    </source>
</evidence>
<name>A0A852S538_9ACTN</name>
<gene>
    <name evidence="1" type="ORF">BJ958_005418</name>
</gene>
<reference evidence="1 2" key="1">
    <citation type="submission" date="2020-07" db="EMBL/GenBank/DDBJ databases">
        <title>Sequencing the genomes of 1000 actinobacteria strains.</title>
        <authorList>
            <person name="Klenk H.-P."/>
        </authorList>
    </citation>
    <scope>NUCLEOTIDE SEQUENCE [LARGE SCALE GENOMIC DNA]</scope>
    <source>
        <strain evidence="1 2">DSM 19082</strain>
    </source>
</reference>
<dbReference type="AlphaFoldDB" id="A0A852S538"/>
<dbReference type="RefSeq" id="WP_179729861.1">
    <property type="nucleotide sequence ID" value="NZ_BAABEF010000001.1"/>
</dbReference>
<proteinExistence type="predicted"/>